<comment type="pathway">
    <text evidence="2">Glycan biosynthesis; starch biosynthesis.</text>
</comment>
<dbReference type="EC" id="2.7.7.27" evidence="4"/>
<keyword evidence="5" id="KW-0021">Allosteric enzyme</keyword>
<dbReference type="GO" id="GO:0005978">
    <property type="term" value="P:glycogen biosynthetic process"/>
    <property type="evidence" value="ECO:0007669"/>
    <property type="project" value="InterPro"/>
</dbReference>
<dbReference type="GO" id="GO:0008878">
    <property type="term" value="F:glucose-1-phosphate adenylyltransferase activity"/>
    <property type="evidence" value="ECO:0007669"/>
    <property type="project" value="UniProtKB-EC"/>
</dbReference>
<evidence type="ECO:0000313" key="10">
    <source>
        <dbReference type="EMBL" id="KAG2316446.1"/>
    </source>
</evidence>
<protein>
    <recommendedName>
        <fullName evidence="4">glucose-1-phosphate adenylyltransferase</fullName>
        <ecNumber evidence="4">2.7.7.27</ecNumber>
    </recommendedName>
</protein>
<dbReference type="InterPro" id="IPR011004">
    <property type="entry name" value="Trimer_LpxA-like_sf"/>
</dbReference>
<evidence type="ECO:0000256" key="9">
    <source>
        <dbReference type="ARBA" id="ARBA00022922"/>
    </source>
</evidence>
<evidence type="ECO:0000256" key="3">
    <source>
        <dbReference type="ARBA" id="ARBA00010443"/>
    </source>
</evidence>
<dbReference type="Proteomes" id="UP000886595">
    <property type="component" value="Unassembled WGS sequence"/>
</dbReference>
<keyword evidence="8" id="KW-0547">Nucleotide-binding</keyword>
<dbReference type="AlphaFoldDB" id="A0A8X7VS10"/>
<dbReference type="Gene3D" id="2.160.10.10">
    <property type="entry name" value="Hexapeptide repeat proteins"/>
    <property type="match status" value="1"/>
</dbReference>
<comment type="similarity">
    <text evidence="3">Belongs to the bacterial/plant glucose-1-phosphate adenylyltransferase family.</text>
</comment>
<evidence type="ECO:0000313" key="11">
    <source>
        <dbReference type="Proteomes" id="UP000886595"/>
    </source>
</evidence>
<dbReference type="GO" id="GO:0000166">
    <property type="term" value="F:nucleotide binding"/>
    <property type="evidence" value="ECO:0007669"/>
    <property type="project" value="UniProtKB-KW"/>
</dbReference>
<keyword evidence="7" id="KW-0548">Nucleotidyltransferase</keyword>
<dbReference type="EMBL" id="JAAMPC010000004">
    <property type="protein sequence ID" value="KAG2316446.1"/>
    <property type="molecule type" value="Genomic_DNA"/>
</dbReference>
<keyword evidence="9" id="KW-0750">Starch biosynthesis</keyword>
<evidence type="ECO:0000256" key="8">
    <source>
        <dbReference type="ARBA" id="ARBA00022741"/>
    </source>
</evidence>
<dbReference type="GO" id="GO:0019252">
    <property type="term" value="P:starch biosynthetic process"/>
    <property type="evidence" value="ECO:0007669"/>
    <property type="project" value="UniProtKB-KW"/>
</dbReference>
<gene>
    <name evidence="10" type="ORF">Bca52824_019568</name>
</gene>
<evidence type="ECO:0000256" key="2">
    <source>
        <dbReference type="ARBA" id="ARBA00004727"/>
    </source>
</evidence>
<evidence type="ECO:0000256" key="6">
    <source>
        <dbReference type="ARBA" id="ARBA00022679"/>
    </source>
</evidence>
<sequence length="111" mass="12069">MQKCKIHHLVVGLCISEGAIIEDSLLMEADYYETASEKSILTTKGSVPIGIGKDSHIRRAIIDKNARKGDNVKIINSDNVQEAARETDGYFIKSGIVTVIKDALIPTGTII</sequence>
<reference evidence="10 11" key="1">
    <citation type="submission" date="2020-02" db="EMBL/GenBank/DDBJ databases">
        <authorList>
            <person name="Ma Q."/>
            <person name="Huang Y."/>
            <person name="Song X."/>
            <person name="Pei D."/>
        </authorList>
    </citation>
    <scope>NUCLEOTIDE SEQUENCE [LARGE SCALE GENOMIC DNA]</scope>
    <source>
        <strain evidence="10">Sxm20200214</strain>
        <tissue evidence="10">Leaf</tissue>
    </source>
</reference>
<comment type="caution">
    <text evidence="10">The sequence shown here is derived from an EMBL/GenBank/DDBJ whole genome shotgun (WGS) entry which is preliminary data.</text>
</comment>
<evidence type="ECO:0000256" key="1">
    <source>
        <dbReference type="ARBA" id="ARBA00000956"/>
    </source>
</evidence>
<proteinExistence type="inferred from homology"/>
<dbReference type="SUPFAM" id="SSF51161">
    <property type="entry name" value="Trimeric LpxA-like enzymes"/>
    <property type="match status" value="1"/>
</dbReference>
<dbReference type="PANTHER" id="PTHR43523:SF12">
    <property type="entry name" value="GLUCOSE-1-PHOSPHATE ADENYLYLTRANSFERASE LARGE SUBUNIT 1, CHLOROPLASTIC-RELATED"/>
    <property type="match status" value="1"/>
</dbReference>
<evidence type="ECO:0000256" key="4">
    <source>
        <dbReference type="ARBA" id="ARBA00012460"/>
    </source>
</evidence>
<evidence type="ECO:0000256" key="7">
    <source>
        <dbReference type="ARBA" id="ARBA00022695"/>
    </source>
</evidence>
<accession>A0A8X7VS10</accession>
<organism evidence="10 11">
    <name type="scientific">Brassica carinata</name>
    <name type="common">Ethiopian mustard</name>
    <name type="synonym">Abyssinian cabbage</name>
    <dbReference type="NCBI Taxonomy" id="52824"/>
    <lineage>
        <taxon>Eukaryota</taxon>
        <taxon>Viridiplantae</taxon>
        <taxon>Streptophyta</taxon>
        <taxon>Embryophyta</taxon>
        <taxon>Tracheophyta</taxon>
        <taxon>Spermatophyta</taxon>
        <taxon>Magnoliopsida</taxon>
        <taxon>eudicotyledons</taxon>
        <taxon>Gunneridae</taxon>
        <taxon>Pentapetalae</taxon>
        <taxon>rosids</taxon>
        <taxon>malvids</taxon>
        <taxon>Brassicales</taxon>
        <taxon>Brassicaceae</taxon>
        <taxon>Brassiceae</taxon>
        <taxon>Brassica</taxon>
    </lineage>
</organism>
<dbReference type="InterPro" id="IPR011831">
    <property type="entry name" value="ADP-Glc_PPase"/>
</dbReference>
<keyword evidence="11" id="KW-1185">Reference proteome</keyword>
<evidence type="ECO:0000256" key="5">
    <source>
        <dbReference type="ARBA" id="ARBA00022533"/>
    </source>
</evidence>
<comment type="catalytic activity">
    <reaction evidence="1">
        <text>alpha-D-glucose 1-phosphate + ATP + H(+) = ADP-alpha-D-glucose + diphosphate</text>
        <dbReference type="Rhea" id="RHEA:12120"/>
        <dbReference type="ChEBI" id="CHEBI:15378"/>
        <dbReference type="ChEBI" id="CHEBI:30616"/>
        <dbReference type="ChEBI" id="CHEBI:33019"/>
        <dbReference type="ChEBI" id="CHEBI:57498"/>
        <dbReference type="ChEBI" id="CHEBI:58601"/>
        <dbReference type="EC" id="2.7.7.27"/>
    </reaction>
</comment>
<name>A0A8X7VS10_BRACI</name>
<dbReference type="Pfam" id="PF25247">
    <property type="entry name" value="LbH_GLGC"/>
    <property type="match status" value="1"/>
</dbReference>
<keyword evidence="6" id="KW-0808">Transferase</keyword>
<dbReference type="OrthoDB" id="1733332at2759"/>
<dbReference type="PANTHER" id="PTHR43523">
    <property type="entry name" value="GLUCOSE-1-PHOSPHATE ADENYLYLTRANSFERASE-RELATED"/>
    <property type="match status" value="1"/>
</dbReference>